<comment type="caution">
    <text evidence="2">The sequence shown here is derived from an EMBL/GenBank/DDBJ whole genome shotgun (WGS) entry which is preliminary data.</text>
</comment>
<protein>
    <submittedName>
        <fullName evidence="2">Uncharacterized protein</fullName>
    </submittedName>
</protein>
<dbReference type="RefSeq" id="WP_164800939.1">
    <property type="nucleotide sequence ID" value="NZ_JAALLZ010000006.1"/>
</dbReference>
<evidence type="ECO:0000313" key="1">
    <source>
        <dbReference type="EMBL" id="MBO3359431.1"/>
    </source>
</evidence>
<organism evidence="2 3">
    <name type="scientific">Clostridium perfringens</name>
    <dbReference type="NCBI Taxonomy" id="1502"/>
    <lineage>
        <taxon>Bacteria</taxon>
        <taxon>Bacillati</taxon>
        <taxon>Bacillota</taxon>
        <taxon>Clostridia</taxon>
        <taxon>Eubacteriales</taxon>
        <taxon>Clostridiaceae</taxon>
        <taxon>Clostridium</taxon>
    </lineage>
</organism>
<dbReference type="EMBL" id="JAALLZ010000006">
    <property type="protein sequence ID" value="NGU30994.1"/>
    <property type="molecule type" value="Genomic_DNA"/>
</dbReference>
<sequence length="71" mass="8835">MIDKYILKEDYDKEKLYSHQENIRNFQKEIRQTEKKGIENEFKNYLDKNPTLTYEEIEVLRQFVKYQLSNI</sequence>
<proteinExistence type="predicted"/>
<reference evidence="2 3" key="1">
    <citation type="submission" date="2020-02" db="EMBL/GenBank/DDBJ databases">
        <title>Genomic Insights into the Phylogeny and Genetic Plasticity of the Human and Animal Enteric Pathogen Clostridium perfringens.</title>
        <authorList>
            <person name="Feng Y."/>
            <person name="Hu Y."/>
        </authorList>
    </citation>
    <scope>NUCLEOTIDE SEQUENCE [LARGE SCALE GENOMIC DNA]</scope>
    <source>
        <strain evidence="2 3">CP-40</strain>
    </source>
</reference>
<gene>
    <name evidence="2" type="ORF">G6Z34_12960</name>
    <name evidence="1" type="ORF">JJB47_11680</name>
</gene>
<name>A0AAP2B0Z4_CLOPF</name>
<evidence type="ECO:0000313" key="2">
    <source>
        <dbReference type="EMBL" id="NGU30994.1"/>
    </source>
</evidence>
<dbReference type="EMBL" id="JAENQP010000007">
    <property type="protein sequence ID" value="MBO3359431.1"/>
    <property type="molecule type" value="Genomic_DNA"/>
</dbReference>
<dbReference type="Proteomes" id="UP000668068">
    <property type="component" value="Unassembled WGS sequence"/>
</dbReference>
<reference evidence="1" key="2">
    <citation type="submission" date="2020-12" db="EMBL/GenBank/DDBJ databases">
        <title>Comparative genomics of Clostridium perfringens reveals patterns of host-associated phylogenetic clades and virulence factors.</title>
        <authorList>
            <person name="Smith A.H."/>
            <person name="Geier R."/>
        </authorList>
    </citation>
    <scope>NUCLEOTIDE SEQUENCE</scope>
    <source>
        <strain evidence="1">CHD30677R</strain>
    </source>
</reference>
<evidence type="ECO:0000313" key="3">
    <source>
        <dbReference type="Proteomes" id="UP000481454"/>
    </source>
</evidence>
<accession>A0AAP2B0Z4</accession>
<dbReference type="Proteomes" id="UP000481454">
    <property type="component" value="Unassembled WGS sequence"/>
</dbReference>
<dbReference type="AlphaFoldDB" id="A0AAP2B0Z4"/>